<organism evidence="2 3">
    <name type="scientific">Hallella multisaccharivorax DSM 17128</name>
    <dbReference type="NCBI Taxonomy" id="688246"/>
    <lineage>
        <taxon>Bacteria</taxon>
        <taxon>Pseudomonadati</taxon>
        <taxon>Bacteroidota</taxon>
        <taxon>Bacteroidia</taxon>
        <taxon>Bacteroidales</taxon>
        <taxon>Prevotellaceae</taxon>
        <taxon>Hallella</taxon>
    </lineage>
</organism>
<dbReference type="InterPro" id="IPR024361">
    <property type="entry name" value="BACON"/>
</dbReference>
<keyword evidence="3" id="KW-1185">Reference proteome</keyword>
<gene>
    <name evidence="2" type="ORF">Premu_2848</name>
</gene>
<dbReference type="EMBL" id="GL945017">
    <property type="protein sequence ID" value="EGN58194.1"/>
    <property type="molecule type" value="Genomic_DNA"/>
</dbReference>
<accession>F8N5N6</accession>
<dbReference type="Proteomes" id="UP000002772">
    <property type="component" value="Unassembled WGS sequence"/>
</dbReference>
<dbReference type="STRING" id="688246.Premu_2848"/>
<dbReference type="AlphaFoldDB" id="F8N5N6"/>
<dbReference type="SUPFAM" id="SSF49785">
    <property type="entry name" value="Galactose-binding domain-like"/>
    <property type="match status" value="1"/>
</dbReference>
<dbReference type="Gene3D" id="2.60.40.10">
    <property type="entry name" value="Immunoglobulins"/>
    <property type="match status" value="1"/>
</dbReference>
<dbReference type="InterPro" id="IPR013783">
    <property type="entry name" value="Ig-like_fold"/>
</dbReference>
<sequence length="604" mass="65953">MKINIQTILSVLFVGALGLASCSTDYDTDFTDKELEVPHSSQQTIAFDKEGGTHDITVKTNVALDEWTATSNAIWLTVEKKSDGSGVTVTAPGYTGFKKRQGKVTIAHGDKSSYEIQVVQMGTQSVLTVPEQDPFFNRDGVYTAYLENSTTSLDIPVETNLNIDHIVVPDTVNFVHLDTTKTVKDNGTVKLHLDLDKNATSSDRYCTMQLQSSDDWDATINVLLVQSAKGLKVRGVYPSNTTDRVVSVNMLDLPRTYRVPFQRTSADGTYTITVPEDAKSWLTYDSKINKTSGSELRFTSKINSTDATRSADVVCTPSSGTAQSFTIHITQEAFQNINPTGVSNLSVTPGAGSFAIKWTAPDEVDYDKIIVTATSKLTGIPVSTKTLDNIATSCTLDDVYRFAGDYTITVTTEGLRGKKTQNVASKTAAVAREWTDNVEVPLKADMVTTNSFKAGHEVSCAVDGSKSTYFQTSTSGKTSDPHPYIEITLDEPITGTFFINFDERKVSSDDRNPKKAEIYGSANAFTSSDKALNTITYRSVNGVGEPLDNVTTTAKLTHLLFVPIQHKKGTNILNGGGTSYWYLAELHLYLVHNEAWKKAQLGIK</sequence>
<dbReference type="Gene3D" id="2.60.120.260">
    <property type="entry name" value="Galactose-binding domain-like"/>
    <property type="match status" value="1"/>
</dbReference>
<evidence type="ECO:0000313" key="3">
    <source>
        <dbReference type="Proteomes" id="UP000002772"/>
    </source>
</evidence>
<evidence type="ECO:0000259" key="1">
    <source>
        <dbReference type="Pfam" id="PF13004"/>
    </source>
</evidence>
<dbReference type="HOGENOM" id="CLU_448823_0_0_10"/>
<dbReference type="PROSITE" id="PS51257">
    <property type="entry name" value="PROKAR_LIPOPROTEIN"/>
    <property type="match status" value="1"/>
</dbReference>
<dbReference type="Pfam" id="PF13004">
    <property type="entry name" value="BACON"/>
    <property type="match status" value="1"/>
</dbReference>
<reference evidence="3" key="1">
    <citation type="journal article" date="2011" name="Stand. Genomic Sci.">
        <title>Non-contiguous finished genome sequence of the opportunistic oral pathogen Prevotella multisaccharivorax type strain (PPPA20).</title>
        <authorList>
            <person name="Pati A."/>
            <person name="Gronow S."/>
            <person name="Lu M."/>
            <person name="Lapidus A."/>
            <person name="Nolan M."/>
            <person name="Lucas S."/>
            <person name="Hammon N."/>
            <person name="Deshpande S."/>
            <person name="Cheng J.F."/>
            <person name="Tapia R."/>
            <person name="Han C."/>
            <person name="Goodwin L."/>
            <person name="Pitluck S."/>
            <person name="Liolios K."/>
            <person name="Pagani I."/>
            <person name="Mavromatis K."/>
            <person name="Mikhailova N."/>
            <person name="Huntemann M."/>
            <person name="Chen A."/>
            <person name="Palaniappan K."/>
            <person name="Land M."/>
            <person name="Hauser L."/>
            <person name="Detter J.C."/>
            <person name="Brambilla E.M."/>
            <person name="Rohde M."/>
            <person name="Goker M."/>
            <person name="Woyke T."/>
            <person name="Bristow J."/>
            <person name="Eisen J.A."/>
            <person name="Markowitz V."/>
            <person name="Hugenholtz P."/>
            <person name="Kyrpides N.C."/>
            <person name="Klenk H.P."/>
            <person name="Ivanova N."/>
        </authorList>
    </citation>
    <scope>NUCLEOTIDE SEQUENCE [LARGE SCALE GENOMIC DNA]</scope>
    <source>
        <strain evidence="3">DSM 17128</strain>
    </source>
</reference>
<name>F8N5N6_9BACT</name>
<dbReference type="CDD" id="cd14948">
    <property type="entry name" value="BACON"/>
    <property type="match status" value="1"/>
</dbReference>
<evidence type="ECO:0000313" key="2">
    <source>
        <dbReference type="EMBL" id="EGN58194.1"/>
    </source>
</evidence>
<dbReference type="OrthoDB" id="1001598at2"/>
<feature type="domain" description="BACON" evidence="1">
    <location>
        <begin position="66"/>
        <end position="120"/>
    </location>
</feature>
<dbReference type="RefSeq" id="WP_007576232.1">
    <property type="nucleotide sequence ID" value="NZ_BPTS01000002.1"/>
</dbReference>
<dbReference type="InterPro" id="IPR008979">
    <property type="entry name" value="Galactose-bd-like_sf"/>
</dbReference>
<proteinExistence type="predicted"/>
<protein>
    <submittedName>
        <fullName evidence="2">Fibronectin type III domain protein</fullName>
    </submittedName>
</protein>
<dbReference type="eggNOG" id="ENOG5033TCA">
    <property type="taxonomic scope" value="Bacteria"/>
</dbReference>